<keyword evidence="7 15" id="KW-0489">Methyltransferase</keyword>
<proteinExistence type="inferred from homology"/>
<dbReference type="PROSITE" id="PS51918">
    <property type="entry name" value="RADICAL_SAM"/>
    <property type="match status" value="1"/>
</dbReference>
<evidence type="ECO:0000256" key="9">
    <source>
        <dbReference type="ARBA" id="ARBA00022691"/>
    </source>
</evidence>
<dbReference type="PANTHER" id="PTHR30544">
    <property type="entry name" value="23S RRNA METHYLTRANSFERASE"/>
    <property type="match status" value="1"/>
</dbReference>
<evidence type="ECO:0000259" key="14">
    <source>
        <dbReference type="PROSITE" id="PS51918"/>
    </source>
</evidence>
<dbReference type="NCBIfam" id="TIGR00048">
    <property type="entry name" value="rRNA_mod_RlmN"/>
    <property type="match status" value="1"/>
</dbReference>
<comment type="cofactor">
    <cofactor evidence="1">
        <name>[4Fe-4S] cluster</name>
        <dbReference type="ChEBI" id="CHEBI:49883"/>
    </cofactor>
</comment>
<evidence type="ECO:0000256" key="12">
    <source>
        <dbReference type="ARBA" id="ARBA00023014"/>
    </source>
</evidence>
<dbReference type="EMBL" id="CP139487">
    <property type="protein sequence ID" value="WPU67062.1"/>
    <property type="molecule type" value="Genomic_DNA"/>
</dbReference>
<dbReference type="InterPro" id="IPR058240">
    <property type="entry name" value="rSAM_sf"/>
</dbReference>
<evidence type="ECO:0000256" key="5">
    <source>
        <dbReference type="ARBA" id="ARBA00022490"/>
    </source>
</evidence>
<keyword evidence="6" id="KW-0698">rRNA processing</keyword>
<keyword evidence="9" id="KW-0949">S-adenosyl-L-methionine</keyword>
<evidence type="ECO:0000256" key="1">
    <source>
        <dbReference type="ARBA" id="ARBA00001966"/>
    </source>
</evidence>
<evidence type="ECO:0000256" key="2">
    <source>
        <dbReference type="ARBA" id="ARBA00004496"/>
    </source>
</evidence>
<dbReference type="AlphaFoldDB" id="A0AAX4HV76"/>
<dbReference type="PANTHER" id="PTHR30544:SF5">
    <property type="entry name" value="RADICAL SAM CORE DOMAIN-CONTAINING PROTEIN"/>
    <property type="match status" value="1"/>
</dbReference>
<accession>A0AAX4HV76</accession>
<comment type="subcellular location">
    <subcellularLocation>
        <location evidence="2">Cytoplasm</location>
    </subcellularLocation>
</comment>
<dbReference type="EC" id="2.1.1.192" evidence="15"/>
<dbReference type="SFLD" id="SFLDG01062">
    <property type="entry name" value="methyltransferase_(Class_A)"/>
    <property type="match status" value="1"/>
</dbReference>
<dbReference type="RefSeq" id="WP_321399882.1">
    <property type="nucleotide sequence ID" value="NZ_CP139487.1"/>
</dbReference>
<comment type="similarity">
    <text evidence="3">Belongs to the radical SAM superfamily. RlmN family.</text>
</comment>
<dbReference type="GO" id="GO:0008173">
    <property type="term" value="F:RNA methyltransferase activity"/>
    <property type="evidence" value="ECO:0007669"/>
    <property type="project" value="InterPro"/>
</dbReference>
<keyword evidence="10" id="KW-0479">Metal-binding</keyword>
<dbReference type="GO" id="GO:0070475">
    <property type="term" value="P:rRNA base methylation"/>
    <property type="evidence" value="ECO:0007669"/>
    <property type="project" value="InterPro"/>
</dbReference>
<dbReference type="InterPro" id="IPR004383">
    <property type="entry name" value="rRNA_lsu_MTrfase_RlmN/Cfr"/>
</dbReference>
<keyword evidence="5" id="KW-0963">Cytoplasm</keyword>
<keyword evidence="16" id="KW-1185">Reference proteome</keyword>
<dbReference type="KEGG" id="psti:SOO65_09885"/>
<dbReference type="SUPFAM" id="SSF102114">
    <property type="entry name" value="Radical SAM enzymes"/>
    <property type="match status" value="1"/>
</dbReference>
<evidence type="ECO:0000313" key="16">
    <source>
        <dbReference type="Proteomes" id="UP001324634"/>
    </source>
</evidence>
<reference evidence="15 16" key="1">
    <citation type="submission" date="2023-11" db="EMBL/GenBank/DDBJ databases">
        <title>Peredibacter starrii A3.12.</title>
        <authorList>
            <person name="Mitchell R.J."/>
        </authorList>
    </citation>
    <scope>NUCLEOTIDE SEQUENCE [LARGE SCALE GENOMIC DNA]</scope>
    <source>
        <strain evidence="15 16">A3.12</strain>
    </source>
</reference>
<evidence type="ECO:0000313" key="15">
    <source>
        <dbReference type="EMBL" id="WPU67062.1"/>
    </source>
</evidence>
<dbReference type="Gene3D" id="3.20.20.70">
    <property type="entry name" value="Aldolase class I"/>
    <property type="match status" value="1"/>
</dbReference>
<dbReference type="InterPro" id="IPR040072">
    <property type="entry name" value="Methyltransferase_A"/>
</dbReference>
<evidence type="ECO:0000256" key="11">
    <source>
        <dbReference type="ARBA" id="ARBA00023004"/>
    </source>
</evidence>
<dbReference type="InterPro" id="IPR013785">
    <property type="entry name" value="Aldolase_TIM"/>
</dbReference>
<dbReference type="InterPro" id="IPR027492">
    <property type="entry name" value="RNA_MTrfase_RlmN"/>
</dbReference>
<dbReference type="InterPro" id="IPR007197">
    <property type="entry name" value="rSAM"/>
</dbReference>
<evidence type="ECO:0000256" key="6">
    <source>
        <dbReference type="ARBA" id="ARBA00022552"/>
    </source>
</evidence>
<keyword evidence="8 15" id="KW-0808">Transferase</keyword>
<gene>
    <name evidence="15" type="primary">rlmN</name>
    <name evidence="15" type="ORF">SOO65_09885</name>
</gene>
<dbReference type="PIRSF" id="PIRSF006004">
    <property type="entry name" value="CHP00048"/>
    <property type="match status" value="1"/>
</dbReference>
<keyword evidence="11" id="KW-0408">Iron</keyword>
<dbReference type="Proteomes" id="UP001324634">
    <property type="component" value="Chromosome"/>
</dbReference>
<name>A0AAX4HV76_9BACT</name>
<dbReference type="CDD" id="cd01335">
    <property type="entry name" value="Radical_SAM"/>
    <property type="match status" value="1"/>
</dbReference>
<keyword evidence="13" id="KW-1015">Disulfide bond</keyword>
<keyword evidence="12" id="KW-0411">Iron-sulfur</keyword>
<evidence type="ECO:0000256" key="10">
    <source>
        <dbReference type="ARBA" id="ARBA00022723"/>
    </source>
</evidence>
<sequence length="349" mass="39592">MLNPSAYSLTHLQWKDLLVSEGHSSHVLSFWLDGLYKNPELWARHVSQDLIQNLKAKFNFDLPTISKTQESEDGTVKFLVRFHDEMEVETVLIPFHKRFTVCLSTQVGCGMNCSFCYTGTQGLKRNLTAGEIVGQYLVAMNWLKAKNNLALNPSIVFMGQGEPLHNLTEVSQAIKVLNDTKLIGVGHRQMTLSTVGYLPGLKNLKDFPSINFALSLHSPFEEQRAKLIPVNERFPLSEVLPALDQIPLLKRQFITYEYLLIKDFNMSDEHVEGLHTLLGHRKAILNLIPFNPFPGSKWERPGIEEIESFKEKLVAKKLRVMVRTTKGDDILAACGQLKVNKFARNNGIY</sequence>
<dbReference type="GO" id="GO:0051539">
    <property type="term" value="F:4 iron, 4 sulfur cluster binding"/>
    <property type="evidence" value="ECO:0007669"/>
    <property type="project" value="UniProtKB-KW"/>
</dbReference>
<evidence type="ECO:0000256" key="13">
    <source>
        <dbReference type="ARBA" id="ARBA00023157"/>
    </source>
</evidence>
<organism evidence="15 16">
    <name type="scientific">Peredibacter starrii</name>
    <dbReference type="NCBI Taxonomy" id="28202"/>
    <lineage>
        <taxon>Bacteria</taxon>
        <taxon>Pseudomonadati</taxon>
        <taxon>Bdellovibrionota</taxon>
        <taxon>Bacteriovoracia</taxon>
        <taxon>Bacteriovoracales</taxon>
        <taxon>Bacteriovoracaceae</taxon>
        <taxon>Peredibacter</taxon>
    </lineage>
</organism>
<evidence type="ECO:0000256" key="8">
    <source>
        <dbReference type="ARBA" id="ARBA00022679"/>
    </source>
</evidence>
<dbReference type="GO" id="GO:0030488">
    <property type="term" value="P:tRNA methylation"/>
    <property type="evidence" value="ECO:0007669"/>
    <property type="project" value="InterPro"/>
</dbReference>
<protein>
    <submittedName>
        <fullName evidence="15">23S rRNA (Adenine(2503)-C(2))-methyltransferase RlmN</fullName>
        <ecNumber evidence="15">2.1.1.192</ecNumber>
    </submittedName>
</protein>
<dbReference type="GO" id="GO:0046872">
    <property type="term" value="F:metal ion binding"/>
    <property type="evidence" value="ECO:0007669"/>
    <property type="project" value="UniProtKB-KW"/>
</dbReference>
<evidence type="ECO:0000256" key="3">
    <source>
        <dbReference type="ARBA" id="ARBA00007544"/>
    </source>
</evidence>
<feature type="domain" description="Radical SAM core" evidence="14">
    <location>
        <begin position="95"/>
        <end position="331"/>
    </location>
</feature>
<evidence type="ECO:0000256" key="4">
    <source>
        <dbReference type="ARBA" id="ARBA00022485"/>
    </source>
</evidence>
<dbReference type="SFLD" id="SFLDF00275">
    <property type="entry name" value="adenosine_C2_methyltransferase"/>
    <property type="match status" value="1"/>
</dbReference>
<keyword evidence="4" id="KW-0004">4Fe-4S</keyword>
<dbReference type="GO" id="GO:0005737">
    <property type="term" value="C:cytoplasm"/>
    <property type="evidence" value="ECO:0007669"/>
    <property type="project" value="UniProtKB-SubCell"/>
</dbReference>
<dbReference type="Pfam" id="PF04055">
    <property type="entry name" value="Radical_SAM"/>
    <property type="match status" value="1"/>
</dbReference>
<evidence type="ECO:0000256" key="7">
    <source>
        <dbReference type="ARBA" id="ARBA00022603"/>
    </source>
</evidence>
<dbReference type="SFLD" id="SFLDS00029">
    <property type="entry name" value="Radical_SAM"/>
    <property type="match status" value="1"/>
</dbReference>